<dbReference type="AlphaFoldDB" id="A0A3B0TNI7"/>
<keyword evidence="3" id="KW-0436">Ligase</keyword>
<evidence type="ECO:0000259" key="2">
    <source>
        <dbReference type="Pfam" id="PF00501"/>
    </source>
</evidence>
<dbReference type="EC" id="6.2.1.26" evidence="3"/>
<dbReference type="PANTHER" id="PTHR43201:SF8">
    <property type="entry name" value="ACYL-COA SYNTHETASE FAMILY MEMBER 3"/>
    <property type="match status" value="1"/>
</dbReference>
<dbReference type="InterPro" id="IPR000873">
    <property type="entry name" value="AMP-dep_synth/lig_dom"/>
</dbReference>
<organism evidence="3">
    <name type="scientific">hydrothermal vent metagenome</name>
    <dbReference type="NCBI Taxonomy" id="652676"/>
    <lineage>
        <taxon>unclassified sequences</taxon>
        <taxon>metagenomes</taxon>
        <taxon>ecological metagenomes</taxon>
    </lineage>
</organism>
<name>A0A3B0TNI7_9ZZZZ</name>
<evidence type="ECO:0000256" key="1">
    <source>
        <dbReference type="ARBA" id="ARBA00006432"/>
    </source>
</evidence>
<feature type="domain" description="AMP-dependent synthetase/ligase" evidence="2">
    <location>
        <begin position="56"/>
        <end position="215"/>
    </location>
</feature>
<dbReference type="Gene3D" id="3.40.50.12780">
    <property type="entry name" value="N-terminal domain of ligase-like"/>
    <property type="match status" value="1"/>
</dbReference>
<reference evidence="3" key="1">
    <citation type="submission" date="2018-06" db="EMBL/GenBank/DDBJ databases">
        <authorList>
            <person name="Zhirakovskaya E."/>
        </authorList>
    </citation>
    <scope>NUCLEOTIDE SEQUENCE</scope>
</reference>
<comment type="similarity">
    <text evidence="1">Belongs to the ATP-dependent AMP-binding enzyme family.</text>
</comment>
<protein>
    <submittedName>
        <fullName evidence="3">O-succinylbenzoic acid--CoA ligase</fullName>
        <ecNumber evidence="3">6.2.1.26</ecNumber>
    </submittedName>
</protein>
<dbReference type="EMBL" id="UOEP01000078">
    <property type="protein sequence ID" value="VAW17763.1"/>
    <property type="molecule type" value="Genomic_DNA"/>
</dbReference>
<evidence type="ECO:0000313" key="3">
    <source>
        <dbReference type="EMBL" id="VAW17763.1"/>
    </source>
</evidence>
<dbReference type="InterPro" id="IPR045851">
    <property type="entry name" value="AMP-bd_C_sf"/>
</dbReference>
<dbReference type="GO" id="GO:0006631">
    <property type="term" value="P:fatty acid metabolic process"/>
    <property type="evidence" value="ECO:0007669"/>
    <property type="project" value="TreeGrafter"/>
</dbReference>
<gene>
    <name evidence="3" type="ORF">MNBD_BACTEROID01-2323</name>
</gene>
<dbReference type="Pfam" id="PF00501">
    <property type="entry name" value="AMP-binding"/>
    <property type="match status" value="1"/>
</dbReference>
<proteinExistence type="inferred from homology"/>
<dbReference type="GO" id="GO:0031956">
    <property type="term" value="F:medium-chain fatty acid-CoA ligase activity"/>
    <property type="evidence" value="ECO:0007669"/>
    <property type="project" value="TreeGrafter"/>
</dbReference>
<sequence>MVLTDFQSLAINNRLYTVDKLILFCSEEIKKGDLPEWKRGVYQFILDFLDGSDFIIQETSGTTGKKKSVRIPKKAMVGSAKLTIKVLKLKPYDTALLCLPIEYIAGKMVVVRSLCAGLNLLLTEPSGTPGTGSIEPVDFCALVPLQVYNLLNTNLLSRIRTLIIGGAEIGGALEREIQKFPNRVFETYGMAETCSHVALRRVNGKNRESNFKALPGVRLSLDTRGCLVIQAPFLEGKVITNDLVELVTANTFKWLGRYDNIINTGGIKVHPEILEEKIQGILNVPCAIIGKPDLVLGQKIVLFVETEHKIEKDAITELLKCRLDKKLVPKEVYTLGKFPRNASYKIDRGALGDMIWARQER</sequence>
<accession>A0A3B0TNI7</accession>
<dbReference type="GO" id="GO:0008756">
    <property type="term" value="F:o-succinylbenzoate-CoA ligase activity"/>
    <property type="evidence" value="ECO:0007669"/>
    <property type="project" value="UniProtKB-EC"/>
</dbReference>
<dbReference type="SUPFAM" id="SSF56801">
    <property type="entry name" value="Acetyl-CoA synthetase-like"/>
    <property type="match status" value="1"/>
</dbReference>
<dbReference type="Gene3D" id="3.30.300.30">
    <property type="match status" value="1"/>
</dbReference>
<dbReference type="PANTHER" id="PTHR43201">
    <property type="entry name" value="ACYL-COA SYNTHETASE"/>
    <property type="match status" value="1"/>
</dbReference>
<dbReference type="InterPro" id="IPR042099">
    <property type="entry name" value="ANL_N_sf"/>
</dbReference>